<evidence type="ECO:0000256" key="1">
    <source>
        <dbReference type="SAM" id="Phobius"/>
    </source>
</evidence>
<dbReference type="AlphaFoldDB" id="A0A1F6GBT9"/>
<dbReference type="EMBL" id="MFNE01000020">
    <property type="protein sequence ID" value="OGG95563.1"/>
    <property type="molecule type" value="Genomic_DNA"/>
</dbReference>
<comment type="caution">
    <text evidence="2">The sequence shown here is derived from an EMBL/GenBank/DDBJ whole genome shotgun (WGS) entry which is preliminary data.</text>
</comment>
<accession>A0A1F6GBT9</accession>
<feature type="transmembrane region" description="Helical" evidence="1">
    <location>
        <begin position="44"/>
        <end position="62"/>
    </location>
</feature>
<protein>
    <submittedName>
        <fullName evidence="2">Uncharacterized protein</fullName>
    </submittedName>
</protein>
<proteinExistence type="predicted"/>
<keyword evidence="1" id="KW-0812">Transmembrane</keyword>
<evidence type="ECO:0000313" key="3">
    <source>
        <dbReference type="Proteomes" id="UP000178449"/>
    </source>
</evidence>
<evidence type="ECO:0000313" key="2">
    <source>
        <dbReference type="EMBL" id="OGG95563.1"/>
    </source>
</evidence>
<keyword evidence="1" id="KW-0472">Membrane</keyword>
<dbReference type="STRING" id="1817772.A2527_06985"/>
<gene>
    <name evidence="2" type="ORF">A2527_06985</name>
</gene>
<sequence>MDEEKKYFYNPYTGTMMNVSEASSKGRQEIGNSIKDARNADPELLINVGLILFLQLLLFKFLTG</sequence>
<name>A0A1F6GBT9_9PROT</name>
<dbReference type="Proteomes" id="UP000178449">
    <property type="component" value="Unassembled WGS sequence"/>
</dbReference>
<organism evidence="2 3">
    <name type="scientific">Candidatus Lambdaproteobacteria bacterium RIFOXYD2_FULL_50_16</name>
    <dbReference type="NCBI Taxonomy" id="1817772"/>
    <lineage>
        <taxon>Bacteria</taxon>
        <taxon>Pseudomonadati</taxon>
        <taxon>Pseudomonadota</taxon>
        <taxon>Candidatus Lambdaproteobacteria</taxon>
    </lineage>
</organism>
<keyword evidence="1" id="KW-1133">Transmembrane helix</keyword>
<reference evidence="2 3" key="1">
    <citation type="journal article" date="2016" name="Nat. Commun.">
        <title>Thousands of microbial genomes shed light on interconnected biogeochemical processes in an aquifer system.</title>
        <authorList>
            <person name="Anantharaman K."/>
            <person name="Brown C.T."/>
            <person name="Hug L.A."/>
            <person name="Sharon I."/>
            <person name="Castelle C.J."/>
            <person name="Probst A.J."/>
            <person name="Thomas B.C."/>
            <person name="Singh A."/>
            <person name="Wilkins M.J."/>
            <person name="Karaoz U."/>
            <person name="Brodie E.L."/>
            <person name="Williams K.H."/>
            <person name="Hubbard S.S."/>
            <person name="Banfield J.F."/>
        </authorList>
    </citation>
    <scope>NUCLEOTIDE SEQUENCE [LARGE SCALE GENOMIC DNA]</scope>
</reference>